<organism evidence="1 2">
    <name type="scientific">Listeria innocua</name>
    <dbReference type="NCBI Taxonomy" id="1642"/>
    <lineage>
        <taxon>Bacteria</taxon>
        <taxon>Bacillati</taxon>
        <taxon>Bacillota</taxon>
        <taxon>Bacilli</taxon>
        <taxon>Bacillales</taxon>
        <taxon>Listeriaceae</taxon>
        <taxon>Listeria</taxon>
    </lineage>
</organism>
<evidence type="ECO:0000313" key="2">
    <source>
        <dbReference type="Proteomes" id="UP000552309"/>
    </source>
</evidence>
<evidence type="ECO:0008006" key="3">
    <source>
        <dbReference type="Google" id="ProtNLM"/>
    </source>
</evidence>
<proteinExistence type="predicted"/>
<evidence type="ECO:0000313" key="1">
    <source>
        <dbReference type="EMBL" id="MBC2143380.1"/>
    </source>
</evidence>
<reference evidence="1 2" key="1">
    <citation type="submission" date="2020-03" db="EMBL/GenBank/DDBJ databases">
        <title>Soil Listeria distribution.</title>
        <authorList>
            <person name="Liao J."/>
            <person name="Wiedmann M."/>
        </authorList>
    </citation>
    <scope>NUCLEOTIDE SEQUENCE [LARGE SCALE GENOMIC DNA]</scope>
    <source>
        <strain evidence="1 2">FSL L7-0297</strain>
    </source>
</reference>
<comment type="caution">
    <text evidence="1">The sequence shown here is derived from an EMBL/GenBank/DDBJ whole genome shotgun (WGS) entry which is preliminary data.</text>
</comment>
<protein>
    <recommendedName>
        <fullName evidence="3">XRE family transcriptional regulator</fullName>
    </recommendedName>
</protein>
<gene>
    <name evidence="1" type="ORF">HCA89_13775</name>
</gene>
<dbReference type="Proteomes" id="UP000552309">
    <property type="component" value="Unassembled WGS sequence"/>
</dbReference>
<sequence length="97" mass="11208">MKSNYPLDRLLKEYNYDVLDLEKEEGLKSSSLYNLKSRNVSVTNYKLELIIALASLLNLTLDDVFQKLCLYEAEYELEKLIGEEAFSTMIEGSTENE</sequence>
<dbReference type="EMBL" id="JAARXV010000008">
    <property type="protein sequence ID" value="MBC2143380.1"/>
    <property type="molecule type" value="Genomic_DNA"/>
</dbReference>
<accession>A0AB73HCA4</accession>
<dbReference type="RefSeq" id="WP_149058262.1">
    <property type="nucleotide sequence ID" value="NZ_JAARWL010000001.1"/>
</dbReference>
<name>A0AB73HCA4_LISIO</name>
<dbReference type="AlphaFoldDB" id="A0AB73HCA4"/>